<gene>
    <name evidence="6" type="ORF">QN277_001877</name>
</gene>
<dbReference type="InterPro" id="IPR017853">
    <property type="entry name" value="GH"/>
</dbReference>
<keyword evidence="7" id="KW-1185">Reference proteome</keyword>
<keyword evidence="3 5" id="KW-0624">Polysaccharide degradation</keyword>
<dbReference type="EC" id="3.2.1.2" evidence="5"/>
<keyword evidence="5" id="KW-0378">Hydrolase</keyword>
<dbReference type="Pfam" id="PF01373">
    <property type="entry name" value="Glyco_hydro_14"/>
    <property type="match status" value="1"/>
</dbReference>
<comment type="catalytic activity">
    <reaction evidence="5">
        <text>Hydrolysis of (1-&gt;4)-alpha-D-glucosidic linkages in polysaccharides so as to remove successive maltose units from the non-reducing ends of the chains.</text>
        <dbReference type="EC" id="3.2.1.2"/>
    </reaction>
</comment>
<accession>A0AAE1TH97</accession>
<dbReference type="Proteomes" id="UP001293593">
    <property type="component" value="Unassembled WGS sequence"/>
</dbReference>
<evidence type="ECO:0000256" key="2">
    <source>
        <dbReference type="ARBA" id="ARBA00023277"/>
    </source>
</evidence>
<evidence type="ECO:0000313" key="6">
    <source>
        <dbReference type="EMBL" id="KAK4285138.1"/>
    </source>
</evidence>
<dbReference type="SUPFAM" id="SSF51445">
    <property type="entry name" value="(Trans)glycosidases"/>
    <property type="match status" value="1"/>
</dbReference>
<evidence type="ECO:0000313" key="7">
    <source>
        <dbReference type="Proteomes" id="UP001293593"/>
    </source>
</evidence>
<evidence type="ECO:0000256" key="5">
    <source>
        <dbReference type="RuleBase" id="RU000509"/>
    </source>
</evidence>
<comment type="similarity">
    <text evidence="1 5">Belongs to the glycosyl hydrolase 14 family.</text>
</comment>
<dbReference type="PANTHER" id="PTHR31352:SF3">
    <property type="entry name" value="INACTIVE BETA-AMYLASE 9"/>
    <property type="match status" value="1"/>
</dbReference>
<sequence length="530" mass="58704">MTASAMEVLATIGSSQPKLGRVDLSYRDVSFCKFRDNCRFSTCFGSNTRLKKAGLRFTLKAVQSEVFREERQSAYGKRSLSGNGVRLFVGLPLDAVSSDCKTMNNARAIAAGMKALKLLEVEGVELPVWWGIVEKDAMGKYDWSGYLAVADMVQKMGLKLHVSLCFHGSKRPYIPLPKWVSQIGESEPGIFFTDRSRQYYKEGLSLGVDDIPVLNGKTPVQVYQSFCESFKSSFSQFMGSVITGISMGLGPNGELRYPSHRKLPNDSGTHGAGEFQCYDKNMLSILKQHAEASGNPLWGLGGPHDAPTYNQSPNSNSFFRNGGSWESPYGDFFLTWYANQLLTHGDRLLSIAASTFSDTTESIYGKVPLMHSWYRMQSHPSELTAGFYNTVKRDGYKEVAKIFAKNSCKMILPGMDLSDAVQPQETLSSPEMLLSQIMAAFRDNGVEVSGENSSGSGAFGGFEQIKKNIIAGDNNVFDLFMYHRMGASLFSPELFPSFTKFVRSLKQQEMHLDDVAAESHVKNSEPSMQI</sequence>
<protein>
    <recommendedName>
        <fullName evidence="5">Beta-amylase</fullName>
        <ecNumber evidence="5">3.2.1.2</ecNumber>
    </recommendedName>
</protein>
<evidence type="ECO:0000256" key="1">
    <source>
        <dbReference type="ARBA" id="ARBA00005652"/>
    </source>
</evidence>
<organism evidence="6 7">
    <name type="scientific">Acacia crassicarpa</name>
    <name type="common">northern wattle</name>
    <dbReference type="NCBI Taxonomy" id="499986"/>
    <lineage>
        <taxon>Eukaryota</taxon>
        <taxon>Viridiplantae</taxon>
        <taxon>Streptophyta</taxon>
        <taxon>Embryophyta</taxon>
        <taxon>Tracheophyta</taxon>
        <taxon>Spermatophyta</taxon>
        <taxon>Magnoliopsida</taxon>
        <taxon>eudicotyledons</taxon>
        <taxon>Gunneridae</taxon>
        <taxon>Pentapetalae</taxon>
        <taxon>rosids</taxon>
        <taxon>fabids</taxon>
        <taxon>Fabales</taxon>
        <taxon>Fabaceae</taxon>
        <taxon>Caesalpinioideae</taxon>
        <taxon>mimosoid clade</taxon>
        <taxon>Acacieae</taxon>
        <taxon>Acacia</taxon>
    </lineage>
</organism>
<feature type="active site" description="Proton donor" evidence="4">
    <location>
        <position position="254"/>
    </location>
</feature>
<name>A0AAE1TH97_9FABA</name>
<evidence type="ECO:0000256" key="4">
    <source>
        <dbReference type="PIRSR" id="PIRSR601554-1"/>
    </source>
</evidence>
<dbReference type="AlphaFoldDB" id="A0AAE1TH97"/>
<proteinExistence type="inferred from homology"/>
<keyword evidence="2 5" id="KW-0119">Carbohydrate metabolism</keyword>
<keyword evidence="5" id="KW-0326">Glycosidase</keyword>
<dbReference type="EMBL" id="JAWXYG010000001">
    <property type="protein sequence ID" value="KAK4285138.1"/>
    <property type="molecule type" value="Genomic_DNA"/>
</dbReference>
<dbReference type="PRINTS" id="PR00750">
    <property type="entry name" value="BETAAMYLASE"/>
</dbReference>
<dbReference type="GO" id="GO:0016161">
    <property type="term" value="F:beta-amylase activity"/>
    <property type="evidence" value="ECO:0007669"/>
    <property type="project" value="UniProtKB-EC"/>
</dbReference>
<dbReference type="GO" id="GO:0000272">
    <property type="term" value="P:polysaccharide catabolic process"/>
    <property type="evidence" value="ECO:0007669"/>
    <property type="project" value="UniProtKB-KW"/>
</dbReference>
<dbReference type="PANTHER" id="PTHR31352">
    <property type="entry name" value="BETA-AMYLASE 1, CHLOROPLASTIC"/>
    <property type="match status" value="1"/>
</dbReference>
<feature type="active site" description="Proton acceptor" evidence="4">
    <location>
        <position position="451"/>
    </location>
</feature>
<comment type="caution">
    <text evidence="6">The sequence shown here is derived from an EMBL/GenBank/DDBJ whole genome shotgun (WGS) entry which is preliminary data.</text>
</comment>
<reference evidence="6" key="1">
    <citation type="submission" date="2023-10" db="EMBL/GenBank/DDBJ databases">
        <title>Chromosome-level genome of the transformable northern wattle, Acacia crassicarpa.</title>
        <authorList>
            <person name="Massaro I."/>
            <person name="Sinha N.R."/>
            <person name="Poethig S."/>
            <person name="Leichty A.R."/>
        </authorList>
    </citation>
    <scope>NUCLEOTIDE SEQUENCE</scope>
    <source>
        <strain evidence="6">Acra3RX</strain>
        <tissue evidence="6">Leaf</tissue>
    </source>
</reference>
<dbReference type="InterPro" id="IPR001554">
    <property type="entry name" value="Glyco_hydro_14"/>
</dbReference>
<evidence type="ECO:0000256" key="3">
    <source>
        <dbReference type="ARBA" id="ARBA00023326"/>
    </source>
</evidence>
<dbReference type="Gene3D" id="3.20.20.80">
    <property type="entry name" value="Glycosidases"/>
    <property type="match status" value="1"/>
</dbReference>